<reference evidence="1 2" key="1">
    <citation type="journal article" date="2014" name="Genome Announc.">
        <title>Complete Genome Sequence of Polychlorinated Biphenyl Degrader Comamonas testosteroni TK102 (NBRC 109938).</title>
        <authorList>
            <person name="Fukuda K."/>
            <person name="Hosoyama A."/>
            <person name="Tsuchikane K."/>
            <person name="Ohji S."/>
            <person name="Yamazoe A."/>
            <person name="Fujita N."/>
            <person name="Shintani M."/>
            <person name="Kimbara K."/>
        </authorList>
    </citation>
    <scope>NUCLEOTIDE SEQUENCE [LARGE SCALE GENOMIC DNA]</scope>
    <source>
        <strain evidence="1">TK102</strain>
    </source>
</reference>
<evidence type="ECO:0000313" key="1">
    <source>
        <dbReference type="EMBL" id="AIJ46775.1"/>
    </source>
</evidence>
<dbReference type="RefSeq" id="WP_043372652.1">
    <property type="nucleotide sequence ID" value="NZ_CP006704.1"/>
</dbReference>
<name>A0A076PSR5_COMTE</name>
<gene>
    <name evidence="1" type="ORF">O987_13285</name>
</gene>
<dbReference type="HOGENOM" id="CLU_1407064_0_0_4"/>
<dbReference type="Proteomes" id="UP000028782">
    <property type="component" value="Chromosome"/>
</dbReference>
<sequence>MSTIQYFDDPEVGLARETSHPAFVRIATQDFYYDCGDDFSPFGNDDGSDTLAALEEWYQEQTGSKPAKALRFLHQQLSDWDLPVPEDMLAHDDAAKAQWLASDDMNQSYLRSVCRAHVATAFGQFKITGSIDADLHQQALLALACQQWLNTVARSKYPDWEYADQESERLALMNTALEQASAA</sequence>
<accession>A0A076PSR5</accession>
<dbReference type="EMBL" id="CP006704">
    <property type="protein sequence ID" value="AIJ46775.1"/>
    <property type="molecule type" value="Genomic_DNA"/>
</dbReference>
<protein>
    <submittedName>
        <fullName evidence="1">MolR family transcriptional regulator</fullName>
    </submittedName>
</protein>
<dbReference type="KEGG" id="ctes:O987_13285"/>
<evidence type="ECO:0000313" key="2">
    <source>
        <dbReference type="Proteomes" id="UP000028782"/>
    </source>
</evidence>
<organism evidence="1 2">
    <name type="scientific">Comamonas testosteroni TK102</name>
    <dbReference type="NCBI Taxonomy" id="1392005"/>
    <lineage>
        <taxon>Bacteria</taxon>
        <taxon>Pseudomonadati</taxon>
        <taxon>Pseudomonadota</taxon>
        <taxon>Betaproteobacteria</taxon>
        <taxon>Burkholderiales</taxon>
        <taxon>Comamonadaceae</taxon>
        <taxon>Comamonas</taxon>
    </lineage>
</organism>
<dbReference type="AlphaFoldDB" id="A0A076PSR5"/>
<proteinExistence type="predicted"/>